<name>A0A0X1L563_VIBCO</name>
<reference evidence="1" key="2">
    <citation type="submission" date="2008-07" db="EMBL/GenBank/DDBJ databases">
        <authorList>
            <consortium name="Broad Institute Genome Sequencing Platform"/>
            <person name="Colwell R."/>
            <person name="Grim C.J."/>
            <person name="Young S."/>
            <person name="Jaffe D."/>
            <person name="Gnerre S."/>
            <person name="Berlin A."/>
            <person name="Heiman D."/>
            <person name="Hepburn T."/>
            <person name="Shea T."/>
            <person name="Sykes S."/>
            <person name="Alvarado L."/>
            <person name="Kodira C."/>
            <person name="Heidelberg J."/>
            <person name="Lander E."/>
            <person name="Galagan J."/>
            <person name="Nusbaum C."/>
            <person name="Birren B."/>
        </authorList>
    </citation>
    <scope>NUCLEOTIDE SEQUENCE [LARGE SCALE GENOMIC DNA]</scope>
    <source>
        <strain evidence="1">MO10</strain>
    </source>
</reference>
<organism evidence="1">
    <name type="scientific">Vibrio cholerae (strain MO10)</name>
    <dbReference type="NCBI Taxonomy" id="345072"/>
    <lineage>
        <taxon>Bacteria</taxon>
        <taxon>Pseudomonadati</taxon>
        <taxon>Pseudomonadota</taxon>
        <taxon>Gammaproteobacteria</taxon>
        <taxon>Vibrionales</taxon>
        <taxon>Vibrionaceae</taxon>
        <taxon>Vibrio</taxon>
    </lineage>
</organism>
<dbReference type="HOGENOM" id="CLU_3031198_0_0_6"/>
<reference evidence="1" key="1">
    <citation type="submission" date="2005-09" db="EMBL/GenBank/DDBJ databases">
        <title>Annotation of Vibrio cholerae MO10.</title>
        <authorList>
            <person name="Colwell R."/>
            <person name="Grim C.J."/>
            <person name="Young S."/>
            <person name="Jaffe D."/>
            <person name="Gnerre S."/>
            <person name="Berlin A."/>
            <person name="Heiman D."/>
            <person name="Hepburn T."/>
            <person name="Shea T."/>
            <person name="Sykes S."/>
            <person name="Yandava C."/>
            <person name="Alvarado L."/>
            <person name="Kodira C."/>
            <person name="Borodovsky M."/>
            <person name="Heidelberg J."/>
            <person name="Lander E."/>
            <person name="Galagan J."/>
            <person name="Nusbaum C."/>
            <person name="Birren B."/>
        </authorList>
    </citation>
    <scope>NUCLEOTIDE SEQUENCE [LARGE SCALE GENOMIC DNA]</scope>
    <source>
        <strain evidence="1">MO10</strain>
    </source>
</reference>
<dbReference type="EMBL" id="DS990142">
    <property type="protein sequence ID" value="EET25686.1"/>
    <property type="molecule type" value="Genomic_DNA"/>
</dbReference>
<dbReference type="Proteomes" id="UP000004687">
    <property type="component" value="Unassembled WGS sequence"/>
</dbReference>
<evidence type="ECO:0000313" key="1">
    <source>
        <dbReference type="EMBL" id="EET25686.1"/>
    </source>
</evidence>
<dbReference type="AlphaFoldDB" id="A0A0X1L563"/>
<gene>
    <name evidence="1" type="ORF">VchoM_03713</name>
</gene>
<accession>A0A0X1L563</accession>
<proteinExistence type="predicted"/>
<protein>
    <submittedName>
        <fullName evidence="1">Uncharacterized protein</fullName>
    </submittedName>
</protein>
<sequence>MAQTRHQSLLNNDLFHAERLNAALFFGLWINLTVVKKLIDAFSIKSHVDNYTIIR</sequence>